<name>A0A2T0AC46_RHOTO</name>
<dbReference type="EMBL" id="LCTV02000004">
    <property type="protein sequence ID" value="PRQ75563.1"/>
    <property type="molecule type" value="Genomic_DNA"/>
</dbReference>
<organism evidence="2 3">
    <name type="scientific">Rhodotorula toruloides</name>
    <name type="common">Yeast</name>
    <name type="synonym">Rhodosporidium toruloides</name>
    <dbReference type="NCBI Taxonomy" id="5286"/>
    <lineage>
        <taxon>Eukaryota</taxon>
        <taxon>Fungi</taxon>
        <taxon>Dikarya</taxon>
        <taxon>Basidiomycota</taxon>
        <taxon>Pucciniomycotina</taxon>
        <taxon>Microbotryomycetes</taxon>
        <taxon>Sporidiobolales</taxon>
        <taxon>Sporidiobolaceae</taxon>
        <taxon>Rhodotorula</taxon>
    </lineage>
</organism>
<feature type="compositionally biased region" description="Low complexity" evidence="1">
    <location>
        <begin position="54"/>
        <end position="64"/>
    </location>
</feature>
<sequence length="639" mass="71295">MGNSRLKLVLNAFVNPAEPAHYLPLARSSNASTVFDFPRSSLDDPEKRQRRRSGSGSVSAGSVAARRRSPSLDDDSRDQSPSRLDADPSSSVDHPHWSRQHRHVLAVVLAVAAFAGVYSLTTPEVLEKARTTVGKGWDRVTGGRFSSIASQEANYFPSSTEVPPGASTWEPACSPSTWSSGRWTPLDPPLRPHTSIWDASPDFHAGACAQNWHRGAWYLGVVPPGTEPGLEGEAQADGQWPMSGYRRRAAGYRWEAGSETCQAEVEQPWLEREGDGEDEGTVKLLQDLVDRGAWLIYGDSLSEQQFFSLSCALYPHVRAVWPYPSMSEWRQVKEEHLFLVPDSPLVKSGKLRVPEDWDYDGSPLVSHVRTDHGLAPDELVSLFQTVHAKSAPRAFTALYPNLTSLSPFSPPEALLTDVETFSPSLDYTLQLFLRPSQYRNISTSISPSYAPSTTPPDALEIERQATRSGSYRALIFSTGAHFSARHFNLPFKPEGGPNAQIEFFDLALREMLNRFARALESASPEERRGKEVVVRPTTMGHDDCHEAGGPLDEEDEKKSSWWSWPDMWRMNEHGANIVRDFNHPLITWLDISRPSNLRPDAHTNDDCLHLSAGTGVVEGWTHYMAYWLRERAAWLDKGR</sequence>
<feature type="compositionally biased region" description="Basic and acidic residues" evidence="1">
    <location>
        <begin position="77"/>
        <end position="86"/>
    </location>
</feature>
<protein>
    <submittedName>
        <fullName evidence="2">Uncharacterized protein</fullName>
    </submittedName>
</protein>
<comment type="caution">
    <text evidence="2">The sequence shown here is derived from an EMBL/GenBank/DDBJ whole genome shotgun (WGS) entry which is preliminary data.</text>
</comment>
<feature type="region of interest" description="Disordered" evidence="1">
    <location>
        <begin position="36"/>
        <end position="97"/>
    </location>
</feature>
<dbReference type="OrthoDB" id="630188at2759"/>
<evidence type="ECO:0000313" key="2">
    <source>
        <dbReference type="EMBL" id="PRQ75563.1"/>
    </source>
</evidence>
<gene>
    <name evidence="2" type="ORF">AAT19DRAFT_13620</name>
</gene>
<accession>A0A2T0AC46</accession>
<reference evidence="2 3" key="1">
    <citation type="journal article" date="2018" name="Elife">
        <title>Functional genomics of lipid metabolism in the oleaginous yeast Rhodosporidium toruloides.</title>
        <authorList>
            <person name="Coradetti S.T."/>
            <person name="Pinel D."/>
            <person name="Geiselman G."/>
            <person name="Ito M."/>
            <person name="Mondo S."/>
            <person name="Reilly M.C."/>
            <person name="Cheng Y.F."/>
            <person name="Bauer S."/>
            <person name="Grigoriev I."/>
            <person name="Gladden J.M."/>
            <person name="Simmons B.A."/>
            <person name="Brem R."/>
            <person name="Arkin A.P."/>
            <person name="Skerker J.M."/>
        </authorList>
    </citation>
    <scope>NUCLEOTIDE SEQUENCE [LARGE SCALE GENOMIC DNA]</scope>
    <source>
        <strain evidence="2 3">NBRC 0880</strain>
    </source>
</reference>
<proteinExistence type="predicted"/>
<evidence type="ECO:0000256" key="1">
    <source>
        <dbReference type="SAM" id="MobiDB-lite"/>
    </source>
</evidence>
<dbReference type="Proteomes" id="UP000239560">
    <property type="component" value="Unassembled WGS sequence"/>
</dbReference>
<evidence type="ECO:0000313" key="3">
    <source>
        <dbReference type="Proteomes" id="UP000239560"/>
    </source>
</evidence>
<dbReference type="AlphaFoldDB" id="A0A2T0AC46"/>